<gene>
    <name evidence="1" type="ORF">OCV77_01695</name>
</gene>
<dbReference type="Proteomes" id="UP001652432">
    <property type="component" value="Unassembled WGS sequence"/>
</dbReference>
<dbReference type="SUPFAM" id="SSF50952">
    <property type="entry name" value="Soluble quinoprotein glucose dehydrogenase"/>
    <property type="match status" value="1"/>
</dbReference>
<dbReference type="InterPro" id="IPR011041">
    <property type="entry name" value="Quinoprot_gluc/sorb_DH_b-prop"/>
</dbReference>
<dbReference type="RefSeq" id="WP_262572729.1">
    <property type="nucleotide sequence ID" value="NZ_JAOQKJ010000001.1"/>
</dbReference>
<sequence length="349" mass="38509">MECRKSELVKDVPGLYAVTDVTLDGKEYYAAASENRGGRVYLVDPVTQKATELFGGQGGVMAILDVKGENAVLFIEEFYPVFDSATAKVIKADLEKKDDGYEVSKRTVLAEIPYVHRISLLQEKDGVYLAAGKLCKSKTDQDDWSTSGTMEIGKYDPTKDKVEMEQIYDGVTKHHAMFVARNKEGFDDLYFGGTEGVFRATCKDGEWNVEHLLSVPTSDIVYMDLDGDGKEELAIIEEFHGNKAVVFKKLGAGMERMVEIPLSFGHVLWGGQFFGRPALITGSRAGDKTLRKFTFTCEGEGRTQIEEETVLDEGQAPAQIFVIGDAKESIVVAANHGVATMAEYRCTED</sequence>
<accession>A0ABT2SZX5</accession>
<organism evidence="1 2">
    <name type="scientific">Suilimivivens aceti</name>
    <dbReference type="NCBI Taxonomy" id="2981774"/>
    <lineage>
        <taxon>Bacteria</taxon>
        <taxon>Bacillati</taxon>
        <taxon>Bacillota</taxon>
        <taxon>Clostridia</taxon>
        <taxon>Lachnospirales</taxon>
        <taxon>Lachnospiraceae</taxon>
        <taxon>Suilimivivens</taxon>
    </lineage>
</organism>
<evidence type="ECO:0000313" key="2">
    <source>
        <dbReference type="Proteomes" id="UP001652432"/>
    </source>
</evidence>
<protein>
    <recommendedName>
        <fullName evidence="3">FG-GAP repeat protein</fullName>
    </recommendedName>
</protein>
<evidence type="ECO:0008006" key="3">
    <source>
        <dbReference type="Google" id="ProtNLM"/>
    </source>
</evidence>
<keyword evidence="2" id="KW-1185">Reference proteome</keyword>
<evidence type="ECO:0000313" key="1">
    <source>
        <dbReference type="EMBL" id="MCU6743231.1"/>
    </source>
</evidence>
<dbReference type="EMBL" id="JAOQKJ010000001">
    <property type="protein sequence ID" value="MCU6743231.1"/>
    <property type="molecule type" value="Genomic_DNA"/>
</dbReference>
<name>A0ABT2SZX5_9FIRM</name>
<comment type="caution">
    <text evidence="1">The sequence shown here is derived from an EMBL/GenBank/DDBJ whole genome shotgun (WGS) entry which is preliminary data.</text>
</comment>
<proteinExistence type="predicted"/>
<reference evidence="1 2" key="1">
    <citation type="journal article" date="2021" name="ISME Commun">
        <title>Automated analysis of genomic sequences facilitates high-throughput and comprehensive description of bacteria.</title>
        <authorList>
            <person name="Hitch T.C.A."/>
        </authorList>
    </citation>
    <scope>NUCLEOTIDE SEQUENCE [LARGE SCALE GENOMIC DNA]</scope>
    <source>
        <strain evidence="1 2">Sanger_18</strain>
    </source>
</reference>